<name>A0A8J5TIT9_HOMAM</name>
<accession>A0A8J5TIT9</accession>
<dbReference type="AlphaFoldDB" id="A0A8J5TIT9"/>
<keyword evidence="2" id="KW-1185">Reference proteome</keyword>
<gene>
    <name evidence="1" type="ORF">Hamer_G025376</name>
</gene>
<sequence length="67" mass="8094">MAMFLWLDVTPTRTYRHLVTRQTHAPTLPLHWCPRSVLNLLERRIRKRLARRSGRWKLILNHLAPVE</sequence>
<dbReference type="EMBL" id="JAHLQT010003929">
    <property type="protein sequence ID" value="KAG7176174.1"/>
    <property type="molecule type" value="Genomic_DNA"/>
</dbReference>
<proteinExistence type="predicted"/>
<evidence type="ECO:0000313" key="2">
    <source>
        <dbReference type="Proteomes" id="UP000747542"/>
    </source>
</evidence>
<protein>
    <submittedName>
        <fullName evidence="1">Uncharacterized protein</fullName>
    </submittedName>
</protein>
<comment type="caution">
    <text evidence="1">The sequence shown here is derived from an EMBL/GenBank/DDBJ whole genome shotgun (WGS) entry which is preliminary data.</text>
</comment>
<dbReference type="Proteomes" id="UP000747542">
    <property type="component" value="Unassembled WGS sequence"/>
</dbReference>
<organism evidence="1 2">
    <name type="scientific">Homarus americanus</name>
    <name type="common">American lobster</name>
    <dbReference type="NCBI Taxonomy" id="6706"/>
    <lineage>
        <taxon>Eukaryota</taxon>
        <taxon>Metazoa</taxon>
        <taxon>Ecdysozoa</taxon>
        <taxon>Arthropoda</taxon>
        <taxon>Crustacea</taxon>
        <taxon>Multicrustacea</taxon>
        <taxon>Malacostraca</taxon>
        <taxon>Eumalacostraca</taxon>
        <taxon>Eucarida</taxon>
        <taxon>Decapoda</taxon>
        <taxon>Pleocyemata</taxon>
        <taxon>Astacidea</taxon>
        <taxon>Nephropoidea</taxon>
        <taxon>Nephropidae</taxon>
        <taxon>Homarus</taxon>
    </lineage>
</organism>
<reference evidence="1" key="1">
    <citation type="journal article" date="2021" name="Sci. Adv.">
        <title>The American lobster genome reveals insights on longevity, neural, and immune adaptations.</title>
        <authorList>
            <person name="Polinski J.M."/>
            <person name="Zimin A.V."/>
            <person name="Clark K.F."/>
            <person name="Kohn A.B."/>
            <person name="Sadowski N."/>
            <person name="Timp W."/>
            <person name="Ptitsyn A."/>
            <person name="Khanna P."/>
            <person name="Romanova D.Y."/>
            <person name="Williams P."/>
            <person name="Greenwood S.J."/>
            <person name="Moroz L.L."/>
            <person name="Walt D.R."/>
            <person name="Bodnar A.G."/>
        </authorList>
    </citation>
    <scope>NUCLEOTIDE SEQUENCE</scope>
    <source>
        <strain evidence="1">GMGI-L3</strain>
    </source>
</reference>
<evidence type="ECO:0000313" key="1">
    <source>
        <dbReference type="EMBL" id="KAG7176174.1"/>
    </source>
</evidence>